<dbReference type="EMBL" id="BSDR01000001">
    <property type="protein sequence ID" value="GLI33154.1"/>
    <property type="molecule type" value="Genomic_DNA"/>
</dbReference>
<accession>A0A9W6FRM7</accession>
<gene>
    <name evidence="1" type="ORF">DAMNIGENAA_05870</name>
</gene>
<evidence type="ECO:0000313" key="1">
    <source>
        <dbReference type="EMBL" id="GLI33154.1"/>
    </source>
</evidence>
<protein>
    <recommendedName>
        <fullName evidence="3">DUF177 domain-containing protein</fullName>
    </recommendedName>
</protein>
<dbReference type="RefSeq" id="WP_281792172.1">
    <property type="nucleotide sequence ID" value="NZ_BSDR01000001.1"/>
</dbReference>
<dbReference type="PANTHER" id="PTHR34374:SF1">
    <property type="entry name" value="LARGE RIBOSOMAL RNA SUBUNIT ACCUMULATION PROTEIN YCED HOMOLOG 1, CHLOROPLASTIC"/>
    <property type="match status" value="1"/>
</dbReference>
<keyword evidence="2" id="KW-1185">Reference proteome</keyword>
<evidence type="ECO:0000313" key="2">
    <source>
        <dbReference type="Proteomes" id="UP001144372"/>
    </source>
</evidence>
<organism evidence="1 2">
    <name type="scientific">Desulforhabdus amnigena</name>
    <dbReference type="NCBI Taxonomy" id="40218"/>
    <lineage>
        <taxon>Bacteria</taxon>
        <taxon>Pseudomonadati</taxon>
        <taxon>Thermodesulfobacteriota</taxon>
        <taxon>Syntrophobacteria</taxon>
        <taxon>Syntrophobacterales</taxon>
        <taxon>Syntrophobacteraceae</taxon>
        <taxon>Desulforhabdus</taxon>
    </lineage>
</organism>
<dbReference type="AlphaFoldDB" id="A0A9W6FRM7"/>
<sequence length="179" mass="20596">MRIRVDEIPDLGRFLHLHWDQSQLSQFIPPDDPFEINLPHPVNVDLELNRFPDHIRIQGTLQGELQVNCHRCLTPVRLSLNEPIDLFLFSEEKAPQEDEIELEAEDLDYSYFDGEVIDIDLLIAEQIFLALPFKVLCSENCRGLCPGCGVNLNEEPCRCKKSKETPFSKLEEIKARLPG</sequence>
<reference evidence="1" key="1">
    <citation type="submission" date="2022-12" db="EMBL/GenBank/DDBJ databases">
        <title>Reference genome sequencing for broad-spectrum identification of bacterial and archaeal isolates by mass spectrometry.</title>
        <authorList>
            <person name="Sekiguchi Y."/>
            <person name="Tourlousse D.M."/>
        </authorList>
    </citation>
    <scope>NUCLEOTIDE SEQUENCE</scope>
    <source>
        <strain evidence="1">ASRB1</strain>
    </source>
</reference>
<dbReference type="InterPro" id="IPR003772">
    <property type="entry name" value="YceD"/>
</dbReference>
<dbReference type="PANTHER" id="PTHR34374">
    <property type="entry name" value="LARGE RIBOSOMAL RNA SUBUNIT ACCUMULATION PROTEIN YCED HOMOLOG 1, CHLOROPLASTIC"/>
    <property type="match status" value="1"/>
</dbReference>
<evidence type="ECO:0008006" key="3">
    <source>
        <dbReference type="Google" id="ProtNLM"/>
    </source>
</evidence>
<dbReference type="Proteomes" id="UP001144372">
    <property type="component" value="Unassembled WGS sequence"/>
</dbReference>
<comment type="caution">
    <text evidence="1">The sequence shown here is derived from an EMBL/GenBank/DDBJ whole genome shotgun (WGS) entry which is preliminary data.</text>
</comment>
<dbReference type="Pfam" id="PF02620">
    <property type="entry name" value="YceD"/>
    <property type="match status" value="1"/>
</dbReference>
<proteinExistence type="predicted"/>
<name>A0A9W6FRM7_9BACT</name>